<sequence length="300" mass="31416">MGQSLLDGSAVARAVFGEAEDILGFELTRMCLEGPADELADTYNTQPAMLTVSIAVLREIAARMGDCLPLPAAFAGHSMGEYSALVAAGALTFADGLRLVRERGRLMREAGLRNPGRMAAVLGMDADSLAALCGEVANDCGEIVQIANDNSPAQQVVSGTVAAVAQVEKRAPDRGARRVVPLDVSIAAHCSLMASAAEGMARAVAAVEIRKPVAAVVLNTTAEPSRDPVAIRRELVDQMTGGVLWRASVQRIADLGVTATAELGSGNVLSGLNRRIVRRMPTHSLQTMADIESWCAAREG</sequence>
<gene>
    <name evidence="7" type="primary">fabD</name>
    <name evidence="7" type="ORF">F4Y08_07160</name>
</gene>
<comment type="similarity">
    <text evidence="4">Belongs to the fabD family.</text>
</comment>
<dbReference type="SUPFAM" id="SSF52151">
    <property type="entry name" value="FabD/lysophospholipase-like"/>
    <property type="match status" value="1"/>
</dbReference>
<dbReference type="Gene3D" id="3.30.70.250">
    <property type="entry name" value="Malonyl-CoA ACP transacylase, ACP-binding"/>
    <property type="match status" value="1"/>
</dbReference>
<comment type="catalytic activity">
    <reaction evidence="3 4">
        <text>holo-[ACP] + malonyl-CoA = malonyl-[ACP] + CoA</text>
        <dbReference type="Rhea" id="RHEA:41792"/>
        <dbReference type="Rhea" id="RHEA-COMP:9623"/>
        <dbReference type="Rhea" id="RHEA-COMP:9685"/>
        <dbReference type="ChEBI" id="CHEBI:57287"/>
        <dbReference type="ChEBI" id="CHEBI:57384"/>
        <dbReference type="ChEBI" id="CHEBI:64479"/>
        <dbReference type="ChEBI" id="CHEBI:78449"/>
        <dbReference type="EC" id="2.3.1.39"/>
    </reaction>
</comment>
<protein>
    <recommendedName>
        <fullName evidence="4">Malonyl CoA-acyl carrier protein transacylase</fullName>
        <ecNumber evidence="4">2.3.1.39</ecNumber>
    </recommendedName>
</protein>
<evidence type="ECO:0000256" key="4">
    <source>
        <dbReference type="PIRNR" id="PIRNR000446"/>
    </source>
</evidence>
<feature type="active site" evidence="5">
    <location>
        <position position="78"/>
    </location>
</feature>
<dbReference type="SMART" id="SM00827">
    <property type="entry name" value="PKS_AT"/>
    <property type="match status" value="1"/>
</dbReference>
<reference evidence="7" key="1">
    <citation type="submission" date="2019-09" db="EMBL/GenBank/DDBJ databases">
        <title>Characterisation of the sponge microbiome using genome-centric metagenomics.</title>
        <authorList>
            <person name="Engelberts J.P."/>
            <person name="Robbins S.J."/>
            <person name="De Goeij J.M."/>
            <person name="Aranda M."/>
            <person name="Bell S.C."/>
            <person name="Webster N.S."/>
        </authorList>
    </citation>
    <scope>NUCLEOTIDE SEQUENCE</scope>
    <source>
        <strain evidence="7">SB0662_bin_9</strain>
    </source>
</reference>
<dbReference type="NCBIfam" id="TIGR00128">
    <property type="entry name" value="fabD"/>
    <property type="match status" value="1"/>
</dbReference>
<evidence type="ECO:0000313" key="7">
    <source>
        <dbReference type="EMBL" id="MYD90104.1"/>
    </source>
</evidence>
<dbReference type="Pfam" id="PF00698">
    <property type="entry name" value="Acyl_transf_1"/>
    <property type="match status" value="1"/>
</dbReference>
<dbReference type="AlphaFoldDB" id="A0A6B1DUQ4"/>
<evidence type="ECO:0000259" key="6">
    <source>
        <dbReference type="SMART" id="SM00827"/>
    </source>
</evidence>
<evidence type="ECO:0000256" key="1">
    <source>
        <dbReference type="ARBA" id="ARBA00022679"/>
    </source>
</evidence>
<feature type="active site" evidence="5">
    <location>
        <position position="189"/>
    </location>
</feature>
<dbReference type="PANTHER" id="PTHR42681">
    <property type="entry name" value="MALONYL-COA-ACYL CARRIER PROTEIN TRANSACYLASE, MITOCHONDRIAL"/>
    <property type="match status" value="1"/>
</dbReference>
<evidence type="ECO:0000256" key="2">
    <source>
        <dbReference type="ARBA" id="ARBA00023315"/>
    </source>
</evidence>
<proteinExistence type="inferred from homology"/>
<keyword evidence="2 4" id="KW-0012">Acyltransferase</keyword>
<dbReference type="GO" id="GO:0004314">
    <property type="term" value="F:[acyl-carrier-protein] S-malonyltransferase activity"/>
    <property type="evidence" value="ECO:0007669"/>
    <property type="project" value="UniProtKB-EC"/>
</dbReference>
<evidence type="ECO:0000256" key="5">
    <source>
        <dbReference type="PIRSR" id="PIRSR000446-1"/>
    </source>
</evidence>
<name>A0A6B1DUQ4_9CHLR</name>
<dbReference type="FunFam" id="3.30.70.250:FF:000001">
    <property type="entry name" value="Malonyl CoA-acyl carrier protein transacylase"/>
    <property type="match status" value="1"/>
</dbReference>
<comment type="caution">
    <text evidence="7">The sequence shown here is derived from an EMBL/GenBank/DDBJ whole genome shotgun (WGS) entry which is preliminary data.</text>
</comment>
<evidence type="ECO:0000256" key="3">
    <source>
        <dbReference type="ARBA" id="ARBA00048462"/>
    </source>
</evidence>
<dbReference type="InterPro" id="IPR050858">
    <property type="entry name" value="Mal-CoA-ACP_Trans/PKS_FabD"/>
</dbReference>
<dbReference type="InterPro" id="IPR024925">
    <property type="entry name" value="Malonyl_CoA-ACP_transAc"/>
</dbReference>
<dbReference type="Gene3D" id="3.40.366.10">
    <property type="entry name" value="Malonyl-Coenzyme A Acyl Carrier Protein, domain 2"/>
    <property type="match status" value="1"/>
</dbReference>
<feature type="domain" description="Malonyl-CoA:ACP transacylase (MAT)" evidence="6">
    <location>
        <begin position="1"/>
        <end position="288"/>
    </location>
</feature>
<dbReference type="InterPro" id="IPR016036">
    <property type="entry name" value="Malonyl_transacylase_ACP-bd"/>
</dbReference>
<dbReference type="GO" id="GO:0006633">
    <property type="term" value="P:fatty acid biosynthetic process"/>
    <property type="evidence" value="ECO:0007669"/>
    <property type="project" value="TreeGrafter"/>
</dbReference>
<keyword evidence="1 4" id="KW-0808">Transferase</keyword>
<dbReference type="InterPro" id="IPR014043">
    <property type="entry name" value="Acyl_transferase_dom"/>
</dbReference>
<dbReference type="InterPro" id="IPR004410">
    <property type="entry name" value="Malonyl_CoA-ACP_transAc_FabD"/>
</dbReference>
<dbReference type="InterPro" id="IPR016035">
    <property type="entry name" value="Acyl_Trfase/lysoPLipase"/>
</dbReference>
<dbReference type="GO" id="GO:0005829">
    <property type="term" value="C:cytosol"/>
    <property type="evidence" value="ECO:0007669"/>
    <property type="project" value="TreeGrafter"/>
</dbReference>
<accession>A0A6B1DUQ4</accession>
<dbReference type="SUPFAM" id="SSF55048">
    <property type="entry name" value="Probable ACP-binding domain of malonyl-CoA ACP transacylase"/>
    <property type="match status" value="1"/>
</dbReference>
<dbReference type="InterPro" id="IPR001227">
    <property type="entry name" value="Ac_transferase_dom_sf"/>
</dbReference>
<dbReference type="PANTHER" id="PTHR42681:SF1">
    <property type="entry name" value="MALONYL-COA-ACYL CARRIER PROTEIN TRANSACYLASE, MITOCHONDRIAL"/>
    <property type="match status" value="1"/>
</dbReference>
<dbReference type="PIRSF" id="PIRSF000446">
    <property type="entry name" value="Mct"/>
    <property type="match status" value="1"/>
</dbReference>
<dbReference type="EMBL" id="VXPY01000049">
    <property type="protein sequence ID" value="MYD90104.1"/>
    <property type="molecule type" value="Genomic_DNA"/>
</dbReference>
<organism evidence="7">
    <name type="scientific">Caldilineaceae bacterium SB0662_bin_9</name>
    <dbReference type="NCBI Taxonomy" id="2605258"/>
    <lineage>
        <taxon>Bacteria</taxon>
        <taxon>Bacillati</taxon>
        <taxon>Chloroflexota</taxon>
        <taxon>Caldilineae</taxon>
        <taxon>Caldilineales</taxon>
        <taxon>Caldilineaceae</taxon>
    </lineage>
</organism>
<dbReference type="EC" id="2.3.1.39" evidence="4"/>